<keyword evidence="2 6" id="KW-0862">Zinc</keyword>
<organism evidence="7 8">
    <name type="scientific">Lacticaseibacillus saniviri JCM 17471 = DSM 24301</name>
    <dbReference type="NCBI Taxonomy" id="1293598"/>
    <lineage>
        <taxon>Bacteria</taxon>
        <taxon>Bacillati</taxon>
        <taxon>Bacillota</taxon>
        <taxon>Bacilli</taxon>
        <taxon>Lactobacillales</taxon>
        <taxon>Lactobacillaceae</taxon>
        <taxon>Lacticaseibacillus</taxon>
    </lineage>
</organism>
<evidence type="ECO:0000256" key="3">
    <source>
        <dbReference type="ARBA" id="ARBA00023157"/>
    </source>
</evidence>
<comment type="similarity">
    <text evidence="6">Belongs to the HSP33 family.</text>
</comment>
<comment type="subcellular location">
    <subcellularLocation>
        <location evidence="6">Cytoplasm</location>
    </subcellularLocation>
</comment>
<dbReference type="EMBL" id="JQCE01000020">
    <property type="protein sequence ID" value="KRO17240.1"/>
    <property type="molecule type" value="Genomic_DNA"/>
</dbReference>
<sequence>MNDYIVTGVTTDGAFRFFAANATETVSEAQRRQDSWSAASAALGRTLVATSLLAAAGLKNDDDLMTVRIQGDGPVGAIVVDGTSHGTVRGYVNNPHVTLPLNLVGKIDVSRAVGKNGMLAVTKDLGLGEPFTGQVPLASGEIGDDFTYYLAQSEQTPAVFGVSVFVNADNTIGVAGGFMIQALPGATDEAITKLEQNVKTLPLVSELLKAGTTPEQIGTRLFGDDGIKYLETQPLSYQCNCSKEHFADVMATLPHKDLQAMIDEDGGAEAVCKFCGNKYQYSVADLEAIMAR</sequence>
<evidence type="ECO:0000313" key="7">
    <source>
        <dbReference type="EMBL" id="KRO17240.1"/>
    </source>
</evidence>
<keyword evidence="3 6" id="KW-1015">Disulfide bond</keyword>
<comment type="PTM">
    <text evidence="6">Under oxidizing conditions two disulfide bonds are formed involving the reactive cysteines. Under reducing conditions zinc is bound to the reactive cysteines and the protein is inactive.</text>
</comment>
<dbReference type="STRING" id="1293598.IV56_GL000360"/>
<dbReference type="CDD" id="cd00498">
    <property type="entry name" value="Hsp33"/>
    <property type="match status" value="1"/>
</dbReference>
<comment type="caution">
    <text evidence="7">The sequence shown here is derived from an EMBL/GenBank/DDBJ whole genome shotgun (WGS) entry which is preliminary data.</text>
</comment>
<dbReference type="GO" id="GO:0051082">
    <property type="term" value="F:unfolded protein binding"/>
    <property type="evidence" value="ECO:0007669"/>
    <property type="project" value="UniProtKB-UniRule"/>
</dbReference>
<dbReference type="PATRIC" id="fig|1293598.4.peg.391"/>
<evidence type="ECO:0000256" key="5">
    <source>
        <dbReference type="ARBA" id="ARBA00023284"/>
    </source>
</evidence>
<protein>
    <recommendedName>
        <fullName evidence="6">33 kDa chaperonin</fullName>
    </recommendedName>
    <alternativeName>
        <fullName evidence="6">Heat shock protein 33 homolog</fullName>
        <shortName evidence="6">HSP33</shortName>
    </alternativeName>
</protein>
<dbReference type="AlphaFoldDB" id="A0A0R2MUG8"/>
<dbReference type="GO" id="GO:0044183">
    <property type="term" value="F:protein folding chaperone"/>
    <property type="evidence" value="ECO:0007669"/>
    <property type="project" value="TreeGrafter"/>
</dbReference>
<dbReference type="InterPro" id="IPR016153">
    <property type="entry name" value="Heat_shock_Hsp33_N"/>
</dbReference>
<dbReference type="GO" id="GO:0042026">
    <property type="term" value="P:protein refolding"/>
    <property type="evidence" value="ECO:0007669"/>
    <property type="project" value="TreeGrafter"/>
</dbReference>
<evidence type="ECO:0000256" key="2">
    <source>
        <dbReference type="ARBA" id="ARBA00022833"/>
    </source>
</evidence>
<evidence type="ECO:0000256" key="6">
    <source>
        <dbReference type="HAMAP-Rule" id="MF_00117"/>
    </source>
</evidence>
<dbReference type="PANTHER" id="PTHR30111:SF1">
    <property type="entry name" value="33 KDA CHAPERONIN"/>
    <property type="match status" value="1"/>
</dbReference>
<gene>
    <name evidence="6" type="primary">hslO</name>
    <name evidence="7" type="ORF">IV56_GL000360</name>
</gene>
<dbReference type="Gene3D" id="3.55.30.10">
    <property type="entry name" value="Hsp33 domain"/>
    <property type="match status" value="1"/>
</dbReference>
<dbReference type="OrthoDB" id="9776534at2"/>
<keyword evidence="1 6" id="KW-0963">Cytoplasm</keyword>
<name>A0A0R2MUG8_9LACO</name>
<dbReference type="PIRSF" id="PIRSF005261">
    <property type="entry name" value="Heat_shock_Hsp33"/>
    <property type="match status" value="1"/>
</dbReference>
<dbReference type="Pfam" id="PF01430">
    <property type="entry name" value="HSP33"/>
    <property type="match status" value="1"/>
</dbReference>
<feature type="disulfide bond" description="Redox-active" evidence="6">
    <location>
        <begin position="272"/>
        <end position="275"/>
    </location>
</feature>
<evidence type="ECO:0000313" key="8">
    <source>
        <dbReference type="Proteomes" id="UP000050969"/>
    </source>
</evidence>
<dbReference type="HAMAP" id="MF_00117">
    <property type="entry name" value="HslO"/>
    <property type="match status" value="1"/>
</dbReference>
<dbReference type="SUPFAM" id="SSF118352">
    <property type="entry name" value="HSP33 redox switch-like"/>
    <property type="match status" value="1"/>
</dbReference>
<dbReference type="Gene3D" id="3.90.1280.10">
    <property type="entry name" value="HSP33 redox switch-like"/>
    <property type="match status" value="1"/>
</dbReference>
<evidence type="ECO:0000256" key="1">
    <source>
        <dbReference type="ARBA" id="ARBA00022490"/>
    </source>
</evidence>
<proteinExistence type="inferred from homology"/>
<reference evidence="7 8" key="1">
    <citation type="journal article" date="2015" name="Genome Announc.">
        <title>Expanding the biotechnology potential of lactobacilli through comparative genomics of 213 strains and associated genera.</title>
        <authorList>
            <person name="Sun Z."/>
            <person name="Harris H.M."/>
            <person name="McCann A."/>
            <person name="Guo C."/>
            <person name="Argimon S."/>
            <person name="Zhang W."/>
            <person name="Yang X."/>
            <person name="Jeffery I.B."/>
            <person name="Cooney J.C."/>
            <person name="Kagawa T.F."/>
            <person name="Liu W."/>
            <person name="Song Y."/>
            <person name="Salvetti E."/>
            <person name="Wrobel A."/>
            <person name="Rasinkangas P."/>
            <person name="Parkhill J."/>
            <person name="Rea M.C."/>
            <person name="O'Sullivan O."/>
            <person name="Ritari J."/>
            <person name="Douillard F.P."/>
            <person name="Paul Ross R."/>
            <person name="Yang R."/>
            <person name="Briner A.E."/>
            <person name="Felis G.E."/>
            <person name="de Vos W.M."/>
            <person name="Barrangou R."/>
            <person name="Klaenhammer T.R."/>
            <person name="Caufield P.W."/>
            <person name="Cui Y."/>
            <person name="Zhang H."/>
            <person name="O'Toole P.W."/>
        </authorList>
    </citation>
    <scope>NUCLEOTIDE SEQUENCE [LARGE SCALE GENOMIC DNA]</scope>
    <source>
        <strain evidence="7 8">DSM 24301</strain>
    </source>
</reference>
<dbReference type="Proteomes" id="UP000050969">
    <property type="component" value="Unassembled WGS sequence"/>
</dbReference>
<evidence type="ECO:0000256" key="4">
    <source>
        <dbReference type="ARBA" id="ARBA00023186"/>
    </source>
</evidence>
<dbReference type="NCBIfam" id="NF001033">
    <property type="entry name" value="PRK00114.1"/>
    <property type="match status" value="1"/>
</dbReference>
<accession>A0A0R2MUG8</accession>
<keyword evidence="4 6" id="KW-0143">Chaperone</keyword>
<dbReference type="SUPFAM" id="SSF64397">
    <property type="entry name" value="Hsp33 domain"/>
    <property type="match status" value="1"/>
</dbReference>
<dbReference type="RefSeq" id="WP_054777739.1">
    <property type="nucleotide sequence ID" value="NZ_BBBX01000019.1"/>
</dbReference>
<keyword evidence="8" id="KW-1185">Reference proteome</keyword>
<keyword evidence="5 6" id="KW-0676">Redox-active center</keyword>
<dbReference type="PANTHER" id="PTHR30111">
    <property type="entry name" value="33 KDA CHAPERONIN"/>
    <property type="match status" value="1"/>
</dbReference>
<comment type="function">
    <text evidence="6">Redox regulated molecular chaperone. Protects both thermally unfolding and oxidatively damaged proteins from irreversible aggregation. Plays an important role in the bacterial defense system toward oxidative stress.</text>
</comment>
<dbReference type="InterPro" id="IPR000397">
    <property type="entry name" value="Heat_shock_Hsp33"/>
</dbReference>
<dbReference type="InterPro" id="IPR016154">
    <property type="entry name" value="Heat_shock_Hsp33_C"/>
</dbReference>
<feature type="disulfide bond" description="Redox-active" evidence="6">
    <location>
        <begin position="239"/>
        <end position="241"/>
    </location>
</feature>
<dbReference type="GO" id="GO:0005737">
    <property type="term" value="C:cytoplasm"/>
    <property type="evidence" value="ECO:0007669"/>
    <property type="project" value="UniProtKB-SubCell"/>
</dbReference>